<evidence type="ECO:0000313" key="8">
    <source>
        <dbReference type="EMBL" id="KAI9639602.1"/>
    </source>
</evidence>
<evidence type="ECO:0000313" key="9">
    <source>
        <dbReference type="Proteomes" id="UP001164286"/>
    </source>
</evidence>
<dbReference type="PANTHER" id="PTHR23112:SF0">
    <property type="entry name" value="TRANSMEMBRANE PROTEIN 116"/>
    <property type="match status" value="1"/>
</dbReference>
<dbReference type="GO" id="GO:0007189">
    <property type="term" value="P:adenylate cyclase-activating G protein-coupled receptor signaling pathway"/>
    <property type="evidence" value="ECO:0007669"/>
    <property type="project" value="TreeGrafter"/>
</dbReference>
<protein>
    <recommendedName>
        <fullName evidence="7">DUF6699 domain-containing protein</fullName>
    </recommendedName>
</protein>
<feature type="region of interest" description="Disordered" evidence="5">
    <location>
        <begin position="721"/>
        <end position="740"/>
    </location>
</feature>
<feature type="transmembrane region" description="Helical" evidence="6">
    <location>
        <begin position="355"/>
        <end position="379"/>
    </location>
</feature>
<accession>A0AA38HE38</accession>
<keyword evidence="3 6" id="KW-1133">Transmembrane helix</keyword>
<dbReference type="GeneID" id="77727077"/>
<dbReference type="EMBL" id="JAKWFO010000001">
    <property type="protein sequence ID" value="KAI9639602.1"/>
    <property type="molecule type" value="Genomic_DNA"/>
</dbReference>
<dbReference type="RefSeq" id="XP_052949379.1">
    <property type="nucleotide sequence ID" value="XM_053087872.1"/>
</dbReference>
<feature type="domain" description="DUF6699" evidence="7">
    <location>
        <begin position="95"/>
        <end position="198"/>
    </location>
</feature>
<feature type="transmembrane region" description="Helical" evidence="6">
    <location>
        <begin position="434"/>
        <end position="454"/>
    </location>
</feature>
<evidence type="ECO:0000256" key="2">
    <source>
        <dbReference type="ARBA" id="ARBA00022692"/>
    </source>
</evidence>
<feature type="transmembrane region" description="Helical" evidence="6">
    <location>
        <begin position="825"/>
        <end position="845"/>
    </location>
</feature>
<feature type="transmembrane region" description="Helical" evidence="6">
    <location>
        <begin position="399"/>
        <end position="418"/>
    </location>
</feature>
<dbReference type="Gene3D" id="1.20.1070.10">
    <property type="entry name" value="Rhodopsin 7-helix transmembrane proteins"/>
    <property type="match status" value="1"/>
</dbReference>
<dbReference type="GO" id="GO:0004930">
    <property type="term" value="F:G protein-coupled receptor activity"/>
    <property type="evidence" value="ECO:0007669"/>
    <property type="project" value="TreeGrafter"/>
</dbReference>
<feature type="transmembrane region" description="Helical" evidence="6">
    <location>
        <begin position="315"/>
        <end position="335"/>
    </location>
</feature>
<gene>
    <name evidence="8" type="ORF">MKK02DRAFT_29629</name>
</gene>
<feature type="transmembrane region" description="Helical" evidence="6">
    <location>
        <begin position="479"/>
        <end position="500"/>
    </location>
</feature>
<keyword evidence="4 6" id="KW-0472">Membrane</keyword>
<keyword evidence="9" id="KW-1185">Reference proteome</keyword>
<evidence type="ECO:0000256" key="5">
    <source>
        <dbReference type="SAM" id="MobiDB-lite"/>
    </source>
</evidence>
<evidence type="ECO:0000256" key="3">
    <source>
        <dbReference type="ARBA" id="ARBA00022989"/>
    </source>
</evidence>
<keyword evidence="2 6" id="KW-0812">Transmembrane</keyword>
<dbReference type="AlphaFoldDB" id="A0AA38HE38"/>
<comment type="subcellular location">
    <subcellularLocation>
        <location evidence="1">Membrane</location>
        <topology evidence="1">Multi-pass membrane protein</topology>
    </subcellularLocation>
</comment>
<evidence type="ECO:0000256" key="1">
    <source>
        <dbReference type="ARBA" id="ARBA00004141"/>
    </source>
</evidence>
<dbReference type="GO" id="GO:0005886">
    <property type="term" value="C:plasma membrane"/>
    <property type="evidence" value="ECO:0007669"/>
    <property type="project" value="TreeGrafter"/>
</dbReference>
<dbReference type="Proteomes" id="UP001164286">
    <property type="component" value="Unassembled WGS sequence"/>
</dbReference>
<evidence type="ECO:0000256" key="6">
    <source>
        <dbReference type="SAM" id="Phobius"/>
    </source>
</evidence>
<dbReference type="Pfam" id="PF20415">
    <property type="entry name" value="DUF6699"/>
    <property type="match status" value="1"/>
</dbReference>
<name>A0AA38HE38_9TREE</name>
<feature type="region of interest" description="Disordered" evidence="5">
    <location>
        <begin position="511"/>
        <end position="540"/>
    </location>
</feature>
<feature type="region of interest" description="Disordered" evidence="5">
    <location>
        <begin position="752"/>
        <end position="773"/>
    </location>
</feature>
<evidence type="ECO:0000256" key="4">
    <source>
        <dbReference type="ARBA" id="ARBA00023136"/>
    </source>
</evidence>
<sequence length="889" mass="99067">MPKFDPAVSLGPWKGGQEFGTVLSYLQATRLSEPLRIHPLLECLTWDPKPYGKYLSWNVVEFPDMACIYIDYDDTATVSRTDLVVLCQDSILTSRLVKERFQPATWPKVEELHLLHDITGWTVRVRNRLGVNLTDVLEGIFEFFASPLYVDELGEMHPREQQYFEKRSLGFIDAFEGYRKSDALLGQTYFNGIKRDPDLVERRLNYRASNVHQAGCLSASRVWSTGTDRSCLFTKELTERREAGRWSEAVDLTRHRARKIYGRSLALQQRCRRSILLTLDLKQSLPLTKQYAHRTMDTTDDVHQVLPIEYTTAPLTLVFAGVGLLFSLLVIFRVAWADKEEEDVHGKQGRRMRKILVICLLCSDFVIALGSVGPAAMIIRGLSLAGPQCNASGMTLALGLWWQYAFSLLIALTTYLSLRHPLSRLKRLIDTHPFPLVALVLVVGIVQAILWKVLKGYDGSHGFCFYGRPSDLGSELMQFLPRLVASLGITAIYIPLIGFLRRPDTGSAYLGTSTTGGRSREATPCRSFDGGDGGPEDDVPPWEKLSFPTYTWDDKIKGIRVDGDGQGAKRGSKLFGGMGVSVSMKTDLLSSPAGTLRTFSSRHGLLESQSSVHFDLPSAPQPALVLQKIGNTSPPLDTLNPLSGSFQPPRPIRPSRPSTAPATLAPNAQPRALSRIRNAHSPTPSICTLASISDLAPTPTTLEPAGPDEPRVSFLNMIAYTPPTPDASQQHRRTRSRSSTLVEMVEGRLGVQRTRSRSRSASPEVEEGKKEEVVEPQETMASYMRRRTSYYLWCFPLTHFILCIITISRFIYFGVRRVDDMTVDVLTLAVVIGQGLADIIIFGLVEHRTRQSYKREVAACMAPRGVAEEEEGVETLPTPVMEAPLNRIA</sequence>
<feature type="region of interest" description="Disordered" evidence="5">
    <location>
        <begin position="642"/>
        <end position="667"/>
    </location>
</feature>
<comment type="caution">
    <text evidence="8">The sequence shown here is derived from an EMBL/GenBank/DDBJ whole genome shotgun (WGS) entry which is preliminary data.</text>
</comment>
<proteinExistence type="predicted"/>
<evidence type="ECO:0000259" key="7">
    <source>
        <dbReference type="Pfam" id="PF20415"/>
    </source>
</evidence>
<dbReference type="InterPro" id="IPR046522">
    <property type="entry name" value="DUF6699"/>
</dbReference>
<reference evidence="8" key="1">
    <citation type="journal article" date="2022" name="G3 (Bethesda)">
        <title>High quality genome of the basidiomycete yeast Dioszegia hungarica PDD-24b-2 isolated from cloud water.</title>
        <authorList>
            <person name="Jarrige D."/>
            <person name="Haridas S."/>
            <person name="Bleykasten-Grosshans C."/>
            <person name="Joly M."/>
            <person name="Nadalig T."/>
            <person name="Sancelme M."/>
            <person name="Vuilleumier S."/>
            <person name="Grigoriev I.V."/>
            <person name="Amato P."/>
            <person name="Bringel F."/>
        </authorList>
    </citation>
    <scope>NUCLEOTIDE SEQUENCE</scope>
    <source>
        <strain evidence="8">PDD-24b-2</strain>
    </source>
</reference>
<dbReference type="PANTHER" id="PTHR23112">
    <property type="entry name" value="G PROTEIN-COUPLED RECEPTOR 157-RELATED"/>
    <property type="match status" value="1"/>
</dbReference>
<organism evidence="8 9">
    <name type="scientific">Dioszegia hungarica</name>
    <dbReference type="NCBI Taxonomy" id="4972"/>
    <lineage>
        <taxon>Eukaryota</taxon>
        <taxon>Fungi</taxon>
        <taxon>Dikarya</taxon>
        <taxon>Basidiomycota</taxon>
        <taxon>Agaricomycotina</taxon>
        <taxon>Tremellomycetes</taxon>
        <taxon>Tremellales</taxon>
        <taxon>Bulleribasidiaceae</taxon>
        <taxon>Dioszegia</taxon>
    </lineage>
</organism>
<feature type="transmembrane region" description="Helical" evidence="6">
    <location>
        <begin position="790"/>
        <end position="813"/>
    </location>
</feature>